<accession>A0ABU9CL60</accession>
<dbReference type="RefSeq" id="WP_341411171.1">
    <property type="nucleotide sequence ID" value="NZ_JBBUTH010000007.1"/>
</dbReference>
<dbReference type="InterPro" id="IPR051397">
    <property type="entry name" value="Zn-ADH-like_protein"/>
</dbReference>
<dbReference type="Proteomes" id="UP001365405">
    <property type="component" value="Unassembled WGS sequence"/>
</dbReference>
<proteinExistence type="predicted"/>
<sequence>MKAVLCQQYGPPESLVVQDVPMPQPGPGQVRVAVHAASANFPDTLIIENKYQFKPPLPFSPGGEVAGTVDAVGDGVTAFKAGDRVIAACGWGGFAEQVVVDAGKLTPLPEGIAMDAAASLLVTYGTTHYALRERAHLQPGETLLVLGAAGGTGLSAIELGKRMGARVIAAASSDEKLAVCRQMGADETINYATEDLRAGLKRLTGDVGVDVVYDPVGGAYTEAALRGTAWNGRYLVIGFTTGEIPRPPLNLALLKGCAIVGVFYGAFNAKQPARSAELTAELLGWLKDGSIRPHIAQRLPLEQAAQALRTLADRRATGKIVISTALGRRHGVAGESRG</sequence>
<dbReference type="InterPro" id="IPR036291">
    <property type="entry name" value="NAD(P)-bd_dom_sf"/>
</dbReference>
<evidence type="ECO:0000259" key="1">
    <source>
        <dbReference type="SMART" id="SM00829"/>
    </source>
</evidence>
<reference evidence="2 3" key="1">
    <citation type="submission" date="2024-04" db="EMBL/GenBank/DDBJ databases">
        <title>Novel species of the genus Ideonella isolated from streams.</title>
        <authorList>
            <person name="Lu H."/>
        </authorList>
    </citation>
    <scope>NUCLEOTIDE SEQUENCE [LARGE SCALE GENOMIC DNA]</scope>
    <source>
        <strain evidence="2 3">DXS22W</strain>
    </source>
</reference>
<dbReference type="Gene3D" id="3.40.50.720">
    <property type="entry name" value="NAD(P)-binding Rossmann-like Domain"/>
    <property type="match status" value="1"/>
</dbReference>
<dbReference type="PANTHER" id="PTHR43677">
    <property type="entry name" value="SHORT-CHAIN DEHYDROGENASE/REDUCTASE"/>
    <property type="match status" value="1"/>
</dbReference>
<dbReference type="EMBL" id="JBBUTH010000007">
    <property type="protein sequence ID" value="MEK8051317.1"/>
    <property type="molecule type" value="Genomic_DNA"/>
</dbReference>
<organism evidence="2 3">
    <name type="scientific">Pseudaquabacterium inlustre</name>
    <dbReference type="NCBI Taxonomy" id="2984192"/>
    <lineage>
        <taxon>Bacteria</taxon>
        <taxon>Pseudomonadati</taxon>
        <taxon>Pseudomonadota</taxon>
        <taxon>Betaproteobacteria</taxon>
        <taxon>Burkholderiales</taxon>
        <taxon>Sphaerotilaceae</taxon>
        <taxon>Pseudaquabacterium</taxon>
    </lineage>
</organism>
<dbReference type="SUPFAM" id="SSF51735">
    <property type="entry name" value="NAD(P)-binding Rossmann-fold domains"/>
    <property type="match status" value="1"/>
</dbReference>
<dbReference type="EC" id="1.-.-.-" evidence="2"/>
<dbReference type="GO" id="GO:0016491">
    <property type="term" value="F:oxidoreductase activity"/>
    <property type="evidence" value="ECO:0007669"/>
    <property type="project" value="UniProtKB-KW"/>
</dbReference>
<dbReference type="PANTHER" id="PTHR43677:SF4">
    <property type="entry name" value="QUINONE OXIDOREDUCTASE-LIKE PROTEIN 2"/>
    <property type="match status" value="1"/>
</dbReference>
<dbReference type="Pfam" id="PF00107">
    <property type="entry name" value="ADH_zinc_N"/>
    <property type="match status" value="1"/>
</dbReference>
<gene>
    <name evidence="2" type="ORF">AACH10_13785</name>
</gene>
<dbReference type="InterPro" id="IPR020843">
    <property type="entry name" value="ER"/>
</dbReference>
<comment type="caution">
    <text evidence="2">The sequence shown here is derived from an EMBL/GenBank/DDBJ whole genome shotgun (WGS) entry which is preliminary data.</text>
</comment>
<dbReference type="Pfam" id="PF08240">
    <property type="entry name" value="ADH_N"/>
    <property type="match status" value="1"/>
</dbReference>
<dbReference type="SUPFAM" id="SSF50129">
    <property type="entry name" value="GroES-like"/>
    <property type="match status" value="1"/>
</dbReference>
<feature type="domain" description="Enoyl reductase (ER)" evidence="1">
    <location>
        <begin position="10"/>
        <end position="322"/>
    </location>
</feature>
<keyword evidence="2" id="KW-0560">Oxidoreductase</keyword>
<keyword evidence="3" id="KW-1185">Reference proteome</keyword>
<name>A0ABU9CL60_9BURK</name>
<dbReference type="InterPro" id="IPR013149">
    <property type="entry name" value="ADH-like_C"/>
</dbReference>
<dbReference type="InterPro" id="IPR011032">
    <property type="entry name" value="GroES-like_sf"/>
</dbReference>
<evidence type="ECO:0000313" key="2">
    <source>
        <dbReference type="EMBL" id="MEK8051317.1"/>
    </source>
</evidence>
<dbReference type="Gene3D" id="3.90.180.10">
    <property type="entry name" value="Medium-chain alcohol dehydrogenases, catalytic domain"/>
    <property type="match status" value="1"/>
</dbReference>
<dbReference type="CDD" id="cd08241">
    <property type="entry name" value="QOR1"/>
    <property type="match status" value="1"/>
</dbReference>
<protein>
    <submittedName>
        <fullName evidence="2">NADPH:quinone oxidoreductase family protein</fullName>
        <ecNumber evidence="2">1.-.-.-</ecNumber>
    </submittedName>
</protein>
<evidence type="ECO:0000313" key="3">
    <source>
        <dbReference type="Proteomes" id="UP001365405"/>
    </source>
</evidence>
<dbReference type="InterPro" id="IPR013154">
    <property type="entry name" value="ADH-like_N"/>
</dbReference>
<dbReference type="SMART" id="SM00829">
    <property type="entry name" value="PKS_ER"/>
    <property type="match status" value="1"/>
</dbReference>